<dbReference type="SUPFAM" id="SSF52058">
    <property type="entry name" value="L domain-like"/>
    <property type="match status" value="1"/>
</dbReference>
<dbReference type="OrthoDB" id="6063000at2759"/>
<keyword evidence="7 11" id="KW-1133">Transmembrane helix</keyword>
<feature type="signal peptide" evidence="12">
    <location>
        <begin position="1"/>
        <end position="30"/>
    </location>
</feature>
<comment type="subcellular location">
    <subcellularLocation>
        <location evidence="1">Membrane</location>
        <topology evidence="1">Single-pass type I membrane protein</topology>
    </subcellularLocation>
</comment>
<dbReference type="PROSITE" id="PS51450">
    <property type="entry name" value="LRR"/>
    <property type="match status" value="2"/>
</dbReference>
<proteinExistence type="inferred from homology"/>
<dbReference type="Pfam" id="PF13516">
    <property type="entry name" value="LRR_6"/>
    <property type="match status" value="1"/>
</dbReference>
<dbReference type="InterPro" id="IPR000157">
    <property type="entry name" value="TIR_dom"/>
</dbReference>
<dbReference type="GO" id="GO:0007165">
    <property type="term" value="P:signal transduction"/>
    <property type="evidence" value="ECO:0007669"/>
    <property type="project" value="InterPro"/>
</dbReference>
<dbReference type="PROSITE" id="PS50104">
    <property type="entry name" value="TIR"/>
    <property type="match status" value="1"/>
</dbReference>
<keyword evidence="5 12" id="KW-0732">Signal</keyword>
<evidence type="ECO:0000256" key="4">
    <source>
        <dbReference type="ARBA" id="ARBA00022692"/>
    </source>
</evidence>
<dbReference type="Pfam" id="PF01582">
    <property type="entry name" value="TIR"/>
    <property type="match status" value="1"/>
</dbReference>
<evidence type="ECO:0000256" key="10">
    <source>
        <dbReference type="ARBA" id="ARBA00023180"/>
    </source>
</evidence>
<accession>A0A8S4NVG1</accession>
<comment type="similarity">
    <text evidence="2">Belongs to the Toll-like receptor family.</text>
</comment>
<evidence type="ECO:0000256" key="8">
    <source>
        <dbReference type="ARBA" id="ARBA00023136"/>
    </source>
</evidence>
<dbReference type="InterPro" id="IPR032675">
    <property type="entry name" value="LRR_dom_sf"/>
</dbReference>
<dbReference type="InterPro" id="IPR003591">
    <property type="entry name" value="Leu-rich_rpt_typical-subtyp"/>
</dbReference>
<comment type="caution">
    <text evidence="14">The sequence shown here is derived from an EMBL/GenBank/DDBJ whole genome shotgun (WGS) entry which is preliminary data.</text>
</comment>
<evidence type="ECO:0000313" key="14">
    <source>
        <dbReference type="EMBL" id="CAH1784424.1"/>
    </source>
</evidence>
<evidence type="ECO:0000313" key="15">
    <source>
        <dbReference type="Proteomes" id="UP000749559"/>
    </source>
</evidence>
<evidence type="ECO:0000256" key="3">
    <source>
        <dbReference type="ARBA" id="ARBA00022614"/>
    </source>
</evidence>
<name>A0A8S4NVG1_OWEFU</name>
<dbReference type="InterPro" id="IPR035897">
    <property type="entry name" value="Toll_tir_struct_dom_sf"/>
</dbReference>
<evidence type="ECO:0000256" key="12">
    <source>
        <dbReference type="SAM" id="SignalP"/>
    </source>
</evidence>
<feature type="chain" id="PRO_5035804273" description="TIR domain-containing protein" evidence="12">
    <location>
        <begin position="31"/>
        <end position="711"/>
    </location>
</feature>
<dbReference type="Pfam" id="PF13855">
    <property type="entry name" value="LRR_8"/>
    <property type="match status" value="1"/>
</dbReference>
<keyword evidence="6" id="KW-0677">Repeat</keyword>
<gene>
    <name evidence="14" type="ORF">OFUS_LOCUS10618</name>
</gene>
<dbReference type="InterPro" id="IPR000483">
    <property type="entry name" value="Cys-rich_flank_reg_C"/>
</dbReference>
<dbReference type="PANTHER" id="PTHR24365:SF541">
    <property type="entry name" value="PROTEIN TOLL-RELATED"/>
    <property type="match status" value="1"/>
</dbReference>
<dbReference type="EMBL" id="CAIIXF020000005">
    <property type="protein sequence ID" value="CAH1784424.1"/>
    <property type="molecule type" value="Genomic_DNA"/>
</dbReference>
<dbReference type="SUPFAM" id="SSF52200">
    <property type="entry name" value="Toll/Interleukin receptor TIR domain"/>
    <property type="match status" value="1"/>
</dbReference>
<dbReference type="Gene3D" id="3.80.10.10">
    <property type="entry name" value="Ribonuclease Inhibitor"/>
    <property type="match status" value="3"/>
</dbReference>
<keyword evidence="9" id="KW-0675">Receptor</keyword>
<dbReference type="SMART" id="SM00082">
    <property type="entry name" value="LRRCT"/>
    <property type="match status" value="2"/>
</dbReference>
<keyword evidence="4 11" id="KW-0812">Transmembrane</keyword>
<evidence type="ECO:0000256" key="11">
    <source>
        <dbReference type="SAM" id="Phobius"/>
    </source>
</evidence>
<evidence type="ECO:0000256" key="6">
    <source>
        <dbReference type="ARBA" id="ARBA00022737"/>
    </source>
</evidence>
<feature type="domain" description="TIR" evidence="13">
    <location>
        <begin position="558"/>
        <end position="692"/>
    </location>
</feature>
<dbReference type="SMART" id="SM00255">
    <property type="entry name" value="TIR"/>
    <property type="match status" value="1"/>
</dbReference>
<dbReference type="Gene3D" id="3.40.50.10140">
    <property type="entry name" value="Toll/interleukin-1 receptor homology (TIR) domain"/>
    <property type="match status" value="1"/>
</dbReference>
<sequence>MQHTNIQFIMNTMDTLVMLFAILLIERVSPWCQHCNCTNYIPTDIQVKCSIGKFVNLTQLEDPTKYERILYSRGYLSSIPIDLCRLKNLKYIDLSWNNITTLRSNQFQCFRALVHLKMQNNAIRYLPIGVFEGLNNLQTLNLSSNDIHKIEEDVFKESFEESMTSLDISHNNLEYVPSEIMDIIFNATPLNRHRFFNLSHNHITFFEEGSQSINKYYEYLSINEEFMKLDLTFNKVTHIDINFLSPLGIKNVDSFETFWGSRYRIGVFFSILLHNNPLICDCNNFLLYKIGTETMNLLAVGQLNLPESAMIDRTGMVCRGPQEFNGTSLFNMKNEQFVCPVDGCLPKCSCIYSAHNETLTVDCSNIGLTSFPKKIPSYPGSPNITLNISGNRIAHFEERIYLSSITILDVRNNYIETIDIAAIIKLIKIRKLYLQSNHIKYLPKEITALQFNGSIGLYNNSFVCDCYSIWMTDWIKTLKNLLQEPVCINGGAKVRDYIEDELTCYINLKLAVALPLTFAAAIMLFVGLLYHYRPLIVLWWRHKVYRRAVHPQHNIDEKIFDAFVGYEKSDVNWIKHELIPLLEPKYKLCIHQRDFPVGDYIIETITESISKSQCNIMVVSAKFIESQWCLEEFAIAHKYYMAFPAEKLIMIILDDHIKQRPITNKLVKYYICCGVFIEANAADFHAKLLAEMPCRSVRDRNDEIGELDDYV</sequence>
<dbReference type="InterPro" id="IPR001611">
    <property type="entry name" value="Leu-rich_rpt"/>
</dbReference>
<keyword evidence="8 11" id="KW-0472">Membrane</keyword>
<feature type="transmembrane region" description="Helical" evidence="11">
    <location>
        <begin position="510"/>
        <end position="532"/>
    </location>
</feature>
<dbReference type="GO" id="GO:0038023">
    <property type="term" value="F:signaling receptor activity"/>
    <property type="evidence" value="ECO:0007669"/>
    <property type="project" value="TreeGrafter"/>
</dbReference>
<evidence type="ECO:0000256" key="2">
    <source>
        <dbReference type="ARBA" id="ARBA00009634"/>
    </source>
</evidence>
<reference evidence="14" key="1">
    <citation type="submission" date="2022-03" db="EMBL/GenBank/DDBJ databases">
        <authorList>
            <person name="Martin C."/>
        </authorList>
    </citation>
    <scope>NUCLEOTIDE SEQUENCE</scope>
</reference>
<keyword evidence="15" id="KW-1185">Reference proteome</keyword>
<dbReference type="AlphaFoldDB" id="A0A8S4NVG1"/>
<evidence type="ECO:0000259" key="13">
    <source>
        <dbReference type="PROSITE" id="PS50104"/>
    </source>
</evidence>
<dbReference type="PANTHER" id="PTHR24365">
    <property type="entry name" value="TOLL-LIKE RECEPTOR"/>
    <property type="match status" value="1"/>
</dbReference>
<keyword evidence="10" id="KW-0325">Glycoprotein</keyword>
<evidence type="ECO:0000256" key="9">
    <source>
        <dbReference type="ARBA" id="ARBA00023170"/>
    </source>
</evidence>
<evidence type="ECO:0000256" key="5">
    <source>
        <dbReference type="ARBA" id="ARBA00022729"/>
    </source>
</evidence>
<dbReference type="SMART" id="SM00369">
    <property type="entry name" value="LRR_TYP"/>
    <property type="match status" value="5"/>
</dbReference>
<dbReference type="GO" id="GO:0005886">
    <property type="term" value="C:plasma membrane"/>
    <property type="evidence" value="ECO:0007669"/>
    <property type="project" value="TreeGrafter"/>
</dbReference>
<dbReference type="Proteomes" id="UP000749559">
    <property type="component" value="Unassembled WGS sequence"/>
</dbReference>
<evidence type="ECO:0000256" key="1">
    <source>
        <dbReference type="ARBA" id="ARBA00004479"/>
    </source>
</evidence>
<protein>
    <recommendedName>
        <fullName evidence="13">TIR domain-containing protein</fullName>
    </recommendedName>
</protein>
<evidence type="ECO:0000256" key="7">
    <source>
        <dbReference type="ARBA" id="ARBA00022989"/>
    </source>
</evidence>
<organism evidence="14 15">
    <name type="scientific">Owenia fusiformis</name>
    <name type="common">Polychaete worm</name>
    <dbReference type="NCBI Taxonomy" id="6347"/>
    <lineage>
        <taxon>Eukaryota</taxon>
        <taxon>Metazoa</taxon>
        <taxon>Spiralia</taxon>
        <taxon>Lophotrochozoa</taxon>
        <taxon>Annelida</taxon>
        <taxon>Polychaeta</taxon>
        <taxon>Sedentaria</taxon>
        <taxon>Canalipalpata</taxon>
        <taxon>Sabellida</taxon>
        <taxon>Oweniida</taxon>
        <taxon>Oweniidae</taxon>
        <taxon>Owenia</taxon>
    </lineage>
</organism>
<keyword evidence="3" id="KW-0433">Leucine-rich repeat</keyword>